<evidence type="ECO:0000313" key="5">
    <source>
        <dbReference type="Proteomes" id="UP001178888"/>
    </source>
</evidence>
<protein>
    <submittedName>
        <fullName evidence="3">Uncharacterized protein</fullName>
    </submittedName>
</protein>
<keyword evidence="5" id="KW-1185">Reference proteome</keyword>
<reference evidence="3 4" key="1">
    <citation type="submission" date="2019-03" db="EMBL/GenBank/DDBJ databases">
        <title>Bacillus niacini sp. nov. a Nicotinate-Metabolizing Mesophile Isolated from Soil.</title>
        <authorList>
            <person name="Zhang G."/>
        </authorList>
    </citation>
    <scope>NUCLEOTIDE SEQUENCE [LARGE SCALE GENOMIC DNA]</scope>
    <source>
        <strain evidence="3 4">WN066</strain>
    </source>
</reference>
<evidence type="ECO:0000313" key="3">
    <source>
        <dbReference type="EMBL" id="TDK59112.1"/>
    </source>
</evidence>
<dbReference type="Proteomes" id="UP001178888">
    <property type="component" value="Unassembled WGS sequence"/>
</dbReference>
<dbReference type="AlphaFoldDB" id="A0A4R5VLZ8"/>
<dbReference type="RefSeq" id="WP_133337469.1">
    <property type="nucleotide sequence ID" value="NZ_JAVGVR010000001.1"/>
</dbReference>
<organism evidence="3 4">
    <name type="scientific">Bacillus salipaludis</name>
    <dbReference type="NCBI Taxonomy" id="2547811"/>
    <lineage>
        <taxon>Bacteria</taxon>
        <taxon>Bacillati</taxon>
        <taxon>Bacillota</taxon>
        <taxon>Bacilli</taxon>
        <taxon>Bacillales</taxon>
        <taxon>Bacillaceae</taxon>
        <taxon>Bacillus</taxon>
    </lineage>
</organism>
<evidence type="ECO:0000256" key="1">
    <source>
        <dbReference type="SAM" id="Phobius"/>
    </source>
</evidence>
<evidence type="ECO:0000313" key="4">
    <source>
        <dbReference type="Proteomes" id="UP000295132"/>
    </source>
</evidence>
<name>A0A4R5VLZ8_9BACI</name>
<proteinExistence type="predicted"/>
<feature type="transmembrane region" description="Helical" evidence="1">
    <location>
        <begin position="6"/>
        <end position="22"/>
    </location>
</feature>
<feature type="transmembrane region" description="Helical" evidence="1">
    <location>
        <begin position="31"/>
        <end position="50"/>
    </location>
</feature>
<accession>A0A4R5VLZ8</accession>
<dbReference type="EMBL" id="JAVGVR010000001">
    <property type="protein sequence ID" value="MDQ6596117.1"/>
    <property type="molecule type" value="Genomic_DNA"/>
</dbReference>
<feature type="transmembrane region" description="Helical" evidence="1">
    <location>
        <begin position="56"/>
        <end position="76"/>
    </location>
</feature>
<gene>
    <name evidence="3" type="ORF">E2K98_20645</name>
    <name evidence="2" type="ORF">RCG21_06860</name>
</gene>
<evidence type="ECO:0000313" key="2">
    <source>
        <dbReference type="EMBL" id="MDQ6596117.1"/>
    </source>
</evidence>
<keyword evidence="1" id="KW-1133">Transmembrane helix</keyword>
<keyword evidence="1" id="KW-0812">Transmembrane</keyword>
<reference evidence="2" key="2">
    <citation type="submission" date="2023-08" db="EMBL/GenBank/DDBJ databases">
        <title>Nitrogen cycling bacteria in agricultural field soils.</title>
        <authorList>
            <person name="Jang J."/>
        </authorList>
    </citation>
    <scope>NUCLEOTIDE SEQUENCE</scope>
    <source>
        <strain evidence="2">PS3-36</strain>
    </source>
</reference>
<dbReference type="EMBL" id="SMYO01000010">
    <property type="protein sequence ID" value="TDK59112.1"/>
    <property type="molecule type" value="Genomic_DNA"/>
</dbReference>
<sequence length="77" mass="8552">MLGVAGTIVAAIMMIAFELPNLRKNKLTKELWVFSILMLIAVGLGIAQSLDLHIPNPLIGITYIFKPFSDFIYGFLK</sequence>
<keyword evidence="1" id="KW-0472">Membrane</keyword>
<comment type="caution">
    <text evidence="3">The sequence shown here is derived from an EMBL/GenBank/DDBJ whole genome shotgun (WGS) entry which is preliminary data.</text>
</comment>
<dbReference type="Proteomes" id="UP000295132">
    <property type="component" value="Unassembled WGS sequence"/>
</dbReference>